<dbReference type="InterPro" id="IPR017927">
    <property type="entry name" value="FAD-bd_FR_type"/>
</dbReference>
<keyword evidence="7" id="KW-0249">Electron transport</keyword>
<comment type="catalytic activity">
    <reaction evidence="13">
        <text>2 a Fe(II)-siderophore + NADP(+) + H(+) = 2 a Fe(III)-siderophore + NADPH</text>
        <dbReference type="Rhea" id="RHEA:28795"/>
        <dbReference type="Rhea" id="RHEA-COMP:11342"/>
        <dbReference type="Rhea" id="RHEA-COMP:11344"/>
        <dbReference type="ChEBI" id="CHEBI:15378"/>
        <dbReference type="ChEBI" id="CHEBI:29033"/>
        <dbReference type="ChEBI" id="CHEBI:29034"/>
        <dbReference type="ChEBI" id="CHEBI:57783"/>
        <dbReference type="ChEBI" id="CHEBI:58349"/>
        <dbReference type="EC" id="1.16.1.9"/>
    </reaction>
</comment>
<accession>A0A4U0U5Z0</accession>
<evidence type="ECO:0000256" key="5">
    <source>
        <dbReference type="ARBA" id="ARBA00022475"/>
    </source>
</evidence>
<keyword evidence="18" id="KW-1185">Reference proteome</keyword>
<evidence type="ECO:0000313" key="17">
    <source>
        <dbReference type="EMBL" id="TKA30022.1"/>
    </source>
</evidence>
<dbReference type="InterPro" id="IPR017938">
    <property type="entry name" value="Riboflavin_synthase-like_b-brl"/>
</dbReference>
<feature type="transmembrane region" description="Helical" evidence="15">
    <location>
        <begin position="30"/>
        <end position="48"/>
    </location>
</feature>
<protein>
    <recommendedName>
        <fullName evidence="3">ferric-chelate reductase (NADPH)</fullName>
        <ecNumber evidence="3">1.16.1.9</ecNumber>
    </recommendedName>
</protein>
<evidence type="ECO:0000256" key="6">
    <source>
        <dbReference type="ARBA" id="ARBA00022692"/>
    </source>
</evidence>
<evidence type="ECO:0000256" key="13">
    <source>
        <dbReference type="ARBA" id="ARBA00048483"/>
    </source>
</evidence>
<comment type="similarity">
    <text evidence="2">Belongs to the ferric reductase (FRE) family.</text>
</comment>
<dbReference type="GO" id="GO:0052851">
    <property type="term" value="F:ferric-chelate reductase (NADPH) activity"/>
    <property type="evidence" value="ECO:0007669"/>
    <property type="project" value="UniProtKB-EC"/>
</dbReference>
<evidence type="ECO:0000259" key="16">
    <source>
        <dbReference type="PROSITE" id="PS51384"/>
    </source>
</evidence>
<dbReference type="Gene3D" id="2.40.30.10">
    <property type="entry name" value="Translation factors"/>
    <property type="match status" value="1"/>
</dbReference>
<evidence type="ECO:0000256" key="14">
    <source>
        <dbReference type="SAM" id="MobiDB-lite"/>
    </source>
</evidence>
<dbReference type="InterPro" id="IPR051410">
    <property type="entry name" value="Ferric/Cupric_Reductase"/>
</dbReference>
<organism evidence="17 18">
    <name type="scientific">Salinomyces thailandicus</name>
    <dbReference type="NCBI Taxonomy" id="706561"/>
    <lineage>
        <taxon>Eukaryota</taxon>
        <taxon>Fungi</taxon>
        <taxon>Dikarya</taxon>
        <taxon>Ascomycota</taxon>
        <taxon>Pezizomycotina</taxon>
        <taxon>Dothideomycetes</taxon>
        <taxon>Dothideomycetidae</taxon>
        <taxon>Mycosphaerellales</taxon>
        <taxon>Teratosphaeriaceae</taxon>
        <taxon>Salinomyces</taxon>
    </lineage>
</organism>
<sequence>MDGMDMSGMGGMDMGSSGLFTGKNKAIAHGFWYAIAGVTVLFTIKRILSYAQSRQRLRLSEQAPQCVSSRPRGWWSQAYATATAALREAAYPQPWYFTGSFSRYFTPLPVGRWLILLVYWTVILAFLWSNTILKPSDPSYAYKWEKVGFRAAWVSVTQIPFIFLLSTKFNPFSLLTGISYERLNWLHRWASRTVFLTVIVHWSFFFKEWVLADFVQLELEMMPMVKYGFGAFAVLGWTLVSSFGYFRAKAYELFVAQHICAAAVLLWLLHSHVPSYAKYNVYLSIAFLAFDWGVRLVWGLLRNFHLLGRMQPRMPGYSATLEPLPGDMVRMTIEDADFSWTSGQHVYLSMPRLRPFEVHPFTIANAPQTRQGGNSSSLTLVIKAHKGFSKSLHKAAITSVVQDRSYKAFLSGPWGMPPNLLHYDTVVLIAASSGASFIVPMLESLVRSQNCVRKVHLHWIIRSEEHFAWFSETLMSLTQEARNRKMSLQITVHITQSVKQSSQVLSEATSPAESPPALEAKQKQQESVVSTAARSGESSSGSSLSASIDEKSTPSSTYLRRHPEQLFVSLNMQHGGRPKAEAIIRQPVEAALGETAVVVCGGGTLTAEARTFVATLSDERSVHKGTGAQGIFLFTETYGW</sequence>
<dbReference type="InterPro" id="IPR013130">
    <property type="entry name" value="Fe3_Rdtase_TM_dom"/>
</dbReference>
<dbReference type="AlphaFoldDB" id="A0A4U0U5Z0"/>
<keyword evidence="8 15" id="KW-1133">Transmembrane helix</keyword>
<feature type="transmembrane region" description="Helical" evidence="15">
    <location>
        <begin position="281"/>
        <end position="301"/>
    </location>
</feature>
<dbReference type="SFLD" id="SFLDS00052">
    <property type="entry name" value="Ferric_Reductase_Domain"/>
    <property type="match status" value="1"/>
</dbReference>
<evidence type="ECO:0000256" key="10">
    <source>
        <dbReference type="ARBA" id="ARBA00023065"/>
    </source>
</evidence>
<proteinExistence type="inferred from homology"/>
<keyword evidence="6 15" id="KW-0812">Transmembrane</keyword>
<keyword evidence="5" id="KW-1003">Cell membrane</keyword>
<evidence type="ECO:0000256" key="8">
    <source>
        <dbReference type="ARBA" id="ARBA00022989"/>
    </source>
</evidence>
<comment type="subcellular location">
    <subcellularLocation>
        <location evidence="1">Cell membrane</location>
        <topology evidence="1">Multi-pass membrane protein</topology>
    </subcellularLocation>
</comment>
<dbReference type="GO" id="GO:0006826">
    <property type="term" value="P:iron ion transport"/>
    <property type="evidence" value="ECO:0007669"/>
    <property type="project" value="TreeGrafter"/>
</dbReference>
<dbReference type="CDD" id="cd06186">
    <property type="entry name" value="NOX_Duox_like_FAD_NADP"/>
    <property type="match status" value="1"/>
</dbReference>
<dbReference type="Gene3D" id="3.40.50.80">
    <property type="entry name" value="Nucleotide-binding domain of ferredoxin-NADP reductase (FNR) module"/>
    <property type="match status" value="1"/>
</dbReference>
<feature type="region of interest" description="Disordered" evidence="14">
    <location>
        <begin position="503"/>
        <end position="556"/>
    </location>
</feature>
<evidence type="ECO:0000256" key="9">
    <source>
        <dbReference type="ARBA" id="ARBA00023002"/>
    </source>
</evidence>
<dbReference type="Pfam" id="PF08022">
    <property type="entry name" value="FAD_binding_8"/>
    <property type="match status" value="1"/>
</dbReference>
<comment type="caution">
    <text evidence="17">The sequence shown here is derived from an EMBL/GenBank/DDBJ whole genome shotgun (WGS) entry which is preliminary data.</text>
</comment>
<feature type="compositionally biased region" description="Polar residues" evidence="14">
    <location>
        <begin position="503"/>
        <end position="512"/>
    </location>
</feature>
<dbReference type="InterPro" id="IPR013112">
    <property type="entry name" value="FAD-bd_8"/>
</dbReference>
<dbReference type="PROSITE" id="PS51384">
    <property type="entry name" value="FAD_FR"/>
    <property type="match status" value="1"/>
</dbReference>
<dbReference type="SUPFAM" id="SSF63380">
    <property type="entry name" value="Riboflavin synthase domain-like"/>
    <property type="match status" value="1"/>
</dbReference>
<feature type="compositionally biased region" description="Low complexity" evidence="14">
    <location>
        <begin position="530"/>
        <end position="547"/>
    </location>
</feature>
<feature type="transmembrane region" description="Helical" evidence="15">
    <location>
        <begin position="110"/>
        <end position="129"/>
    </location>
</feature>
<evidence type="ECO:0000256" key="12">
    <source>
        <dbReference type="ARBA" id="ARBA00023180"/>
    </source>
</evidence>
<evidence type="ECO:0000256" key="4">
    <source>
        <dbReference type="ARBA" id="ARBA00022448"/>
    </source>
</evidence>
<evidence type="ECO:0000256" key="2">
    <source>
        <dbReference type="ARBA" id="ARBA00006278"/>
    </source>
</evidence>
<name>A0A4U0U5Z0_9PEZI</name>
<evidence type="ECO:0000256" key="15">
    <source>
        <dbReference type="SAM" id="Phobius"/>
    </source>
</evidence>
<keyword evidence="12" id="KW-0325">Glycoprotein</keyword>
<feature type="domain" description="FAD-binding FR-type" evidence="16">
    <location>
        <begin position="311"/>
        <end position="420"/>
    </location>
</feature>
<dbReference type="InterPro" id="IPR013121">
    <property type="entry name" value="Fe_red_NAD-bd_6"/>
</dbReference>
<dbReference type="OrthoDB" id="3944240at2759"/>
<dbReference type="EMBL" id="NAJL01000012">
    <property type="protein sequence ID" value="TKA30022.1"/>
    <property type="molecule type" value="Genomic_DNA"/>
</dbReference>
<dbReference type="Proteomes" id="UP000308549">
    <property type="component" value="Unassembled WGS sequence"/>
</dbReference>
<keyword evidence="10" id="KW-0406">Ion transport</keyword>
<dbReference type="GO" id="GO:0015677">
    <property type="term" value="P:copper ion import"/>
    <property type="evidence" value="ECO:0007669"/>
    <property type="project" value="TreeGrafter"/>
</dbReference>
<evidence type="ECO:0000256" key="7">
    <source>
        <dbReference type="ARBA" id="ARBA00022982"/>
    </source>
</evidence>
<keyword evidence="11 15" id="KW-0472">Membrane</keyword>
<dbReference type="InterPro" id="IPR039261">
    <property type="entry name" value="FNR_nucleotide-bd"/>
</dbReference>
<dbReference type="Pfam" id="PF08030">
    <property type="entry name" value="NAD_binding_6"/>
    <property type="match status" value="1"/>
</dbReference>
<feature type="transmembrane region" description="Helical" evidence="15">
    <location>
        <begin position="189"/>
        <end position="207"/>
    </location>
</feature>
<evidence type="ECO:0000313" key="18">
    <source>
        <dbReference type="Proteomes" id="UP000308549"/>
    </source>
</evidence>
<feature type="transmembrane region" description="Helical" evidence="15">
    <location>
        <begin position="149"/>
        <end position="169"/>
    </location>
</feature>
<gene>
    <name evidence="17" type="ORF">B0A50_02741</name>
</gene>
<evidence type="ECO:0000256" key="1">
    <source>
        <dbReference type="ARBA" id="ARBA00004651"/>
    </source>
</evidence>
<keyword evidence="4" id="KW-0813">Transport</keyword>
<dbReference type="SFLD" id="SFLDG01168">
    <property type="entry name" value="Ferric_reductase_subgroup_(FRE"/>
    <property type="match status" value="1"/>
</dbReference>
<dbReference type="GO" id="GO:0006879">
    <property type="term" value="P:intracellular iron ion homeostasis"/>
    <property type="evidence" value="ECO:0007669"/>
    <property type="project" value="TreeGrafter"/>
</dbReference>
<feature type="transmembrane region" description="Helical" evidence="15">
    <location>
        <begin position="227"/>
        <end position="246"/>
    </location>
</feature>
<feature type="transmembrane region" description="Helical" evidence="15">
    <location>
        <begin position="253"/>
        <end position="269"/>
    </location>
</feature>
<dbReference type="SUPFAM" id="SSF52343">
    <property type="entry name" value="Ferredoxin reductase-like, C-terminal NADP-linked domain"/>
    <property type="match status" value="1"/>
</dbReference>
<dbReference type="PANTHER" id="PTHR32361:SF9">
    <property type="entry name" value="FERRIC REDUCTASE TRANSMEMBRANE COMPONENT 3-RELATED"/>
    <property type="match status" value="1"/>
</dbReference>
<reference evidence="17 18" key="1">
    <citation type="submission" date="2017-03" db="EMBL/GenBank/DDBJ databases">
        <title>Genomes of endolithic fungi from Antarctica.</title>
        <authorList>
            <person name="Coleine C."/>
            <person name="Masonjones S."/>
            <person name="Stajich J.E."/>
        </authorList>
    </citation>
    <scope>NUCLEOTIDE SEQUENCE [LARGE SCALE GENOMIC DNA]</scope>
    <source>
        <strain evidence="17 18">CCFEE 6315</strain>
    </source>
</reference>
<keyword evidence="9" id="KW-0560">Oxidoreductase</keyword>
<dbReference type="Pfam" id="PF01794">
    <property type="entry name" value="Ferric_reduct"/>
    <property type="match status" value="1"/>
</dbReference>
<dbReference type="PANTHER" id="PTHR32361">
    <property type="entry name" value="FERRIC/CUPRIC REDUCTASE TRANSMEMBRANE COMPONENT"/>
    <property type="match status" value="1"/>
</dbReference>
<dbReference type="EC" id="1.16.1.9" evidence="3"/>
<evidence type="ECO:0000256" key="11">
    <source>
        <dbReference type="ARBA" id="ARBA00023136"/>
    </source>
</evidence>
<dbReference type="GO" id="GO:0005886">
    <property type="term" value="C:plasma membrane"/>
    <property type="evidence" value="ECO:0007669"/>
    <property type="project" value="UniProtKB-SubCell"/>
</dbReference>
<evidence type="ECO:0000256" key="3">
    <source>
        <dbReference type="ARBA" id="ARBA00012668"/>
    </source>
</evidence>